<dbReference type="AlphaFoldDB" id="A0A016TH58"/>
<dbReference type="Proteomes" id="UP000024635">
    <property type="component" value="Unassembled WGS sequence"/>
</dbReference>
<accession>A0A016TH58</accession>
<sequence length="73" mass="8287">MLCIPVYPIKKKLTGHTADFRPLDIIFPPYIPIAVIFTSCKPGSRLSGRILAEMGKTSYPKFFENRCQIMHST</sequence>
<evidence type="ECO:0000313" key="1">
    <source>
        <dbReference type="EMBL" id="EYC01992.1"/>
    </source>
</evidence>
<keyword evidence="2" id="KW-1185">Reference proteome</keyword>
<gene>
    <name evidence="1" type="primary">Acey_s0103.g3580</name>
    <name evidence="1" type="ORF">Y032_0103g3580</name>
</gene>
<protein>
    <submittedName>
        <fullName evidence="1">Uncharacterized protein</fullName>
    </submittedName>
</protein>
<evidence type="ECO:0000313" key="2">
    <source>
        <dbReference type="Proteomes" id="UP000024635"/>
    </source>
</evidence>
<organism evidence="1 2">
    <name type="scientific">Ancylostoma ceylanicum</name>
    <dbReference type="NCBI Taxonomy" id="53326"/>
    <lineage>
        <taxon>Eukaryota</taxon>
        <taxon>Metazoa</taxon>
        <taxon>Ecdysozoa</taxon>
        <taxon>Nematoda</taxon>
        <taxon>Chromadorea</taxon>
        <taxon>Rhabditida</taxon>
        <taxon>Rhabditina</taxon>
        <taxon>Rhabditomorpha</taxon>
        <taxon>Strongyloidea</taxon>
        <taxon>Ancylostomatidae</taxon>
        <taxon>Ancylostomatinae</taxon>
        <taxon>Ancylostoma</taxon>
    </lineage>
</organism>
<name>A0A016TH58_9BILA</name>
<reference evidence="2" key="1">
    <citation type="journal article" date="2015" name="Nat. Genet.">
        <title>The genome and transcriptome of the zoonotic hookworm Ancylostoma ceylanicum identify infection-specific gene families.</title>
        <authorList>
            <person name="Schwarz E.M."/>
            <person name="Hu Y."/>
            <person name="Antoshechkin I."/>
            <person name="Miller M.M."/>
            <person name="Sternberg P.W."/>
            <person name="Aroian R.V."/>
        </authorList>
    </citation>
    <scope>NUCLEOTIDE SEQUENCE</scope>
    <source>
        <strain evidence="2">HY135</strain>
    </source>
</reference>
<dbReference type="EMBL" id="JARK01001439">
    <property type="protein sequence ID" value="EYC01992.1"/>
    <property type="molecule type" value="Genomic_DNA"/>
</dbReference>
<proteinExistence type="predicted"/>
<comment type="caution">
    <text evidence="1">The sequence shown here is derived from an EMBL/GenBank/DDBJ whole genome shotgun (WGS) entry which is preliminary data.</text>
</comment>